<dbReference type="WBParaSite" id="L893_g19596.t1">
    <property type="protein sequence ID" value="L893_g19596.t1"/>
    <property type="gene ID" value="L893_g19596"/>
</dbReference>
<evidence type="ECO:0000313" key="10">
    <source>
        <dbReference type="WBParaSite" id="L893_g19596.t1"/>
    </source>
</evidence>
<evidence type="ECO:0000256" key="1">
    <source>
        <dbReference type="ARBA" id="ARBA00004141"/>
    </source>
</evidence>
<keyword evidence="3 7" id="KW-1133">Transmembrane helix</keyword>
<evidence type="ECO:0000256" key="2">
    <source>
        <dbReference type="ARBA" id="ARBA00022692"/>
    </source>
</evidence>
<evidence type="ECO:0000256" key="5">
    <source>
        <dbReference type="ARBA" id="ARBA00023180"/>
    </source>
</evidence>
<protein>
    <submittedName>
        <fullName evidence="10">G_PROTEIN_RECEP_F3_4 domain-containing protein</fullName>
    </submittedName>
</protein>
<feature type="domain" description="G-protein coupled receptors family 3 profile" evidence="8">
    <location>
        <begin position="1"/>
        <end position="232"/>
    </location>
</feature>
<proteinExistence type="predicted"/>
<evidence type="ECO:0000256" key="7">
    <source>
        <dbReference type="SAM" id="Phobius"/>
    </source>
</evidence>
<evidence type="ECO:0000259" key="8">
    <source>
        <dbReference type="PROSITE" id="PS50259"/>
    </source>
</evidence>
<accession>A0A1I7YTI9</accession>
<dbReference type="InterPro" id="IPR017978">
    <property type="entry name" value="GPCR_3_C"/>
</dbReference>
<evidence type="ECO:0000256" key="4">
    <source>
        <dbReference type="ARBA" id="ARBA00023136"/>
    </source>
</evidence>
<evidence type="ECO:0000256" key="6">
    <source>
        <dbReference type="SAM" id="MobiDB-lite"/>
    </source>
</evidence>
<dbReference type="AlphaFoldDB" id="A0A1I7YTI9"/>
<feature type="transmembrane region" description="Helical" evidence="7">
    <location>
        <begin position="9"/>
        <end position="31"/>
    </location>
</feature>
<reference evidence="10" key="1">
    <citation type="submission" date="2016-11" db="UniProtKB">
        <authorList>
            <consortium name="WormBaseParasite"/>
        </authorList>
    </citation>
    <scope>IDENTIFICATION</scope>
</reference>
<keyword evidence="2 7" id="KW-0812">Transmembrane</keyword>
<evidence type="ECO:0000313" key="9">
    <source>
        <dbReference type="Proteomes" id="UP000095287"/>
    </source>
</evidence>
<feature type="region of interest" description="Disordered" evidence="6">
    <location>
        <begin position="255"/>
        <end position="288"/>
    </location>
</feature>
<dbReference type="PANTHER" id="PTHR24060">
    <property type="entry name" value="METABOTROPIC GLUTAMATE RECEPTOR"/>
    <property type="match status" value="1"/>
</dbReference>
<keyword evidence="4 7" id="KW-0472">Membrane</keyword>
<name>A0A1I7YTI9_9BILA</name>
<sequence length="288" mass="32144">MVRASTPDLCFFMVLNLCCMFAVSVIMLPSSSLGMCASAWCLSTVLLCQTHALFLVKAVRLARAPFFVRLLSVVHTPAKASLLLCAGFLLLQSLVTTMWILLRPPVIVRTPSGHRYCSSNSEVQTIVLLLIPLILLLLTFCFQKIAGRNRLLFQVRQARQGLAGSLCFIVNYAVLLPLIFIEDQDQTVRAIIFMCIPLLTAYVAFVTMLLPVIWELAFHAAVNQHEYVARERSRQFREGNVMYYVDAIVLRRHRTSTTTSPPDKKKLARPSKSAPGSVPRRSTDASGI</sequence>
<comment type="subcellular location">
    <subcellularLocation>
        <location evidence="1">Membrane</location>
        <topology evidence="1">Multi-pass membrane protein</topology>
    </subcellularLocation>
</comment>
<keyword evidence="5" id="KW-0325">Glycoprotein</keyword>
<dbReference type="GO" id="GO:0004930">
    <property type="term" value="F:G protein-coupled receptor activity"/>
    <property type="evidence" value="ECO:0007669"/>
    <property type="project" value="InterPro"/>
</dbReference>
<evidence type="ECO:0000256" key="3">
    <source>
        <dbReference type="ARBA" id="ARBA00022989"/>
    </source>
</evidence>
<dbReference type="InterPro" id="IPR050726">
    <property type="entry name" value="mGluR"/>
</dbReference>
<dbReference type="Pfam" id="PF00003">
    <property type="entry name" value="7tm_3"/>
    <property type="match status" value="1"/>
</dbReference>
<dbReference type="Proteomes" id="UP000095287">
    <property type="component" value="Unplaced"/>
</dbReference>
<organism evidence="9 10">
    <name type="scientific">Steinernema glaseri</name>
    <dbReference type="NCBI Taxonomy" id="37863"/>
    <lineage>
        <taxon>Eukaryota</taxon>
        <taxon>Metazoa</taxon>
        <taxon>Ecdysozoa</taxon>
        <taxon>Nematoda</taxon>
        <taxon>Chromadorea</taxon>
        <taxon>Rhabditida</taxon>
        <taxon>Tylenchina</taxon>
        <taxon>Panagrolaimomorpha</taxon>
        <taxon>Strongyloidoidea</taxon>
        <taxon>Steinernematidae</taxon>
        <taxon>Steinernema</taxon>
    </lineage>
</organism>
<dbReference type="PROSITE" id="PS50259">
    <property type="entry name" value="G_PROTEIN_RECEP_F3_4"/>
    <property type="match status" value="1"/>
</dbReference>
<dbReference type="GO" id="GO:0016020">
    <property type="term" value="C:membrane"/>
    <property type="evidence" value="ECO:0007669"/>
    <property type="project" value="UniProtKB-SubCell"/>
</dbReference>
<feature type="transmembrane region" description="Helical" evidence="7">
    <location>
        <begin position="162"/>
        <end position="181"/>
    </location>
</feature>
<feature type="transmembrane region" description="Helical" evidence="7">
    <location>
        <begin position="122"/>
        <end position="142"/>
    </location>
</feature>
<feature type="transmembrane region" description="Helical" evidence="7">
    <location>
        <begin position="37"/>
        <end position="59"/>
    </location>
</feature>
<keyword evidence="9" id="KW-1185">Reference proteome</keyword>
<feature type="transmembrane region" description="Helical" evidence="7">
    <location>
        <begin position="80"/>
        <end position="102"/>
    </location>
</feature>
<feature type="transmembrane region" description="Helical" evidence="7">
    <location>
        <begin position="187"/>
        <end position="214"/>
    </location>
</feature>